<protein>
    <submittedName>
        <fullName evidence="4">Short-chain dehydrogenase reductase SDR</fullName>
    </submittedName>
</protein>
<name>A0A8H5WDS5_FUSCI</name>
<feature type="signal peptide" evidence="3">
    <location>
        <begin position="1"/>
        <end position="19"/>
    </location>
</feature>
<keyword evidence="2" id="KW-0560">Oxidoreductase</keyword>
<dbReference type="GO" id="GO:0016491">
    <property type="term" value="F:oxidoreductase activity"/>
    <property type="evidence" value="ECO:0007669"/>
    <property type="project" value="UniProtKB-KW"/>
</dbReference>
<reference evidence="5" key="1">
    <citation type="journal article" date="2020" name="BMC Genomics">
        <title>Correction to: Identification and distribution of gene clusters required for synthesis of sphingolipid metabolism inhibitors in diverse species of the filamentous fungus Fusarium.</title>
        <authorList>
            <person name="Kim H.S."/>
            <person name="Lohmar J.M."/>
            <person name="Busman M."/>
            <person name="Brown D.W."/>
            <person name="Naumann T.A."/>
            <person name="Divon H.H."/>
            <person name="Lysoe E."/>
            <person name="Uhlig S."/>
            <person name="Proctor R.H."/>
        </authorList>
    </citation>
    <scope>NUCLEOTIDE SEQUENCE [LARGE SCALE GENOMIC DNA]</scope>
    <source>
        <strain evidence="5">NRRL 25331</strain>
    </source>
</reference>
<evidence type="ECO:0000313" key="4">
    <source>
        <dbReference type="EMBL" id="KAF5656296.1"/>
    </source>
</evidence>
<evidence type="ECO:0000313" key="5">
    <source>
        <dbReference type="Proteomes" id="UP000572754"/>
    </source>
</evidence>
<accession>A0A8H5WDS5</accession>
<comment type="caution">
    <text evidence="4">The sequence shown here is derived from an EMBL/GenBank/DDBJ whole genome shotgun (WGS) entry which is preliminary data.</text>
</comment>
<evidence type="ECO:0000256" key="3">
    <source>
        <dbReference type="SAM" id="SignalP"/>
    </source>
</evidence>
<evidence type="ECO:0000256" key="2">
    <source>
        <dbReference type="ARBA" id="ARBA00023002"/>
    </source>
</evidence>
<reference evidence="4 5" key="2">
    <citation type="submission" date="2020-05" db="EMBL/GenBank/DDBJ databases">
        <title>Identification and distribution of gene clusters putatively required for synthesis of sphingolipid metabolism inhibitors in phylogenetically diverse species of the filamentous fungus Fusarium.</title>
        <authorList>
            <person name="Kim H.-S."/>
            <person name="Busman M."/>
            <person name="Brown D.W."/>
            <person name="Divon H."/>
            <person name="Uhlig S."/>
            <person name="Proctor R.H."/>
        </authorList>
    </citation>
    <scope>NUCLEOTIDE SEQUENCE [LARGE SCALE GENOMIC DNA]</scope>
    <source>
        <strain evidence="4 5">NRRL 25331</strain>
    </source>
</reference>
<evidence type="ECO:0000256" key="1">
    <source>
        <dbReference type="ARBA" id="ARBA00006484"/>
    </source>
</evidence>
<dbReference type="EMBL" id="JAAQPE010000768">
    <property type="protein sequence ID" value="KAF5656296.1"/>
    <property type="molecule type" value="Genomic_DNA"/>
</dbReference>
<keyword evidence="5" id="KW-1185">Reference proteome</keyword>
<dbReference type="InterPro" id="IPR036291">
    <property type="entry name" value="NAD(P)-bd_dom_sf"/>
</dbReference>
<dbReference type="PANTHER" id="PTHR43669">
    <property type="entry name" value="5-KETO-D-GLUCONATE 5-REDUCTASE"/>
    <property type="match status" value="1"/>
</dbReference>
<proteinExistence type="inferred from homology"/>
<sequence>MASTLVALILGAGPRVGAGVAKEFSKIGYKVALVSKSGSNSTTSEGYLSLRADLGDLNTIAGQAVDGWTTLAEGTKKAFVYTGNKINIQPLPVPATATLGMGKSASSYWISLADTLYQGKGARFFYADQRQADGNMGGMGLDGNAHGQFFVQLAQQEKDIPWLATFVPGTGYVRF</sequence>
<dbReference type="SUPFAM" id="SSF51735">
    <property type="entry name" value="NAD(P)-binding Rossmann-fold domains"/>
    <property type="match status" value="1"/>
</dbReference>
<comment type="similarity">
    <text evidence="1">Belongs to the short-chain dehydrogenases/reductases (SDR) family.</text>
</comment>
<dbReference type="Proteomes" id="UP000572754">
    <property type="component" value="Unassembled WGS sequence"/>
</dbReference>
<gene>
    <name evidence="4" type="ORF">FCIRC_13744</name>
</gene>
<keyword evidence="3" id="KW-0732">Signal</keyword>
<dbReference type="AlphaFoldDB" id="A0A8H5WDS5"/>
<feature type="chain" id="PRO_5034864766" evidence="3">
    <location>
        <begin position="20"/>
        <end position="175"/>
    </location>
</feature>
<organism evidence="4 5">
    <name type="scientific">Fusarium circinatum</name>
    <name type="common">Pitch canker fungus</name>
    <name type="synonym">Gibberella circinata</name>
    <dbReference type="NCBI Taxonomy" id="48490"/>
    <lineage>
        <taxon>Eukaryota</taxon>
        <taxon>Fungi</taxon>
        <taxon>Dikarya</taxon>
        <taxon>Ascomycota</taxon>
        <taxon>Pezizomycotina</taxon>
        <taxon>Sordariomycetes</taxon>
        <taxon>Hypocreomycetidae</taxon>
        <taxon>Hypocreales</taxon>
        <taxon>Nectriaceae</taxon>
        <taxon>Fusarium</taxon>
        <taxon>Fusarium fujikuroi species complex</taxon>
    </lineage>
</organism>
<dbReference type="PANTHER" id="PTHR43669:SF4">
    <property type="entry name" value="SHORT-CHAIN DEHYDROGENASE"/>
    <property type="match status" value="1"/>
</dbReference>